<feature type="transmembrane region" description="Helical" evidence="1">
    <location>
        <begin position="270"/>
        <end position="294"/>
    </location>
</feature>
<dbReference type="PATRIC" id="fig|1200793.3.peg.1967"/>
<feature type="transmembrane region" description="Helical" evidence="1">
    <location>
        <begin position="390"/>
        <end position="409"/>
    </location>
</feature>
<feature type="transmembrane region" description="Helical" evidence="1">
    <location>
        <begin position="585"/>
        <end position="607"/>
    </location>
</feature>
<evidence type="ECO:0000313" key="2">
    <source>
        <dbReference type="EMBL" id="EJO15993.1"/>
    </source>
</evidence>
<evidence type="ECO:0000313" key="3">
    <source>
        <dbReference type="Proteomes" id="UP000006983"/>
    </source>
</evidence>
<keyword evidence="1" id="KW-1133">Transmembrane helix</keyword>
<keyword evidence="1" id="KW-0812">Transmembrane</keyword>
<feature type="transmembrane region" description="Helical" evidence="1">
    <location>
        <begin position="352"/>
        <end position="370"/>
    </location>
</feature>
<dbReference type="EMBL" id="ALIF01000006">
    <property type="protein sequence ID" value="EJO15993.1"/>
    <property type="molecule type" value="Genomic_DNA"/>
</dbReference>
<feature type="transmembrane region" description="Helical" evidence="1">
    <location>
        <begin position="129"/>
        <end position="147"/>
    </location>
</feature>
<sequence length="616" mass="70621">MPITHKVCQLGITNINRSWEHTLSFLIWMWVICFIELFVIIGMKGIAMKQIFKSREKLWVSLIIIAFAALLVTPQLFTRKVILGSDSIFHYNRFYEAAMQLKNGNLSYFLSLYGFQQSGRIVNALYGPFFAYLQGGLVLISGTWFRYQIVSRVLLHILSESSMYALLKQCKVKTTIALSLGLLYATTFSIQYWTMRQGFSSWGAALLPFCFTPAIHYVFYQKVEPIRLALSMALIFQVHVLSALMLVMMYLPFYLYTFVKSPIAKKKETFVQVLIAVILFLLLTVNVWLVLLYLRGTNHLLDPFINREIGKNGIDGTARYWLYTPISLMVLLILQFIYAVLNWKKFAKWKKILHFIYFIFFFLSTGLFPWQYLVENGNTFAELIQFPFRFFVPATILLLAITGLTVTRFVNWQKSIAVLLFAFAGVGLIQNMMDTIDRVKTAAQDGELISIVKHTYVEGDYQTISLTMNDSDLSQFLKLVVKPTPDYVPIYGKIGEQNTYDLYYKNIVTNQKAEKLVEDGYLVLTWPAAEGEELNLPIVVYKDSILTLNGKELDKDDYSLSTIGTPTVSSQKGQNKLVLSYQEPGWLFVVLVIPIIVLGVIGLQWLYTKISIKKVA</sequence>
<gene>
    <name evidence="2" type="ORF">RSSL_00859</name>
</gene>
<name>J7TVC3_STRSL</name>
<organism evidence="2 3">
    <name type="scientific">Streptococcus salivarius K12</name>
    <dbReference type="NCBI Taxonomy" id="1200793"/>
    <lineage>
        <taxon>Bacteria</taxon>
        <taxon>Bacillati</taxon>
        <taxon>Bacillota</taxon>
        <taxon>Bacilli</taxon>
        <taxon>Lactobacillales</taxon>
        <taxon>Streptococcaceae</taxon>
        <taxon>Streptococcus</taxon>
    </lineage>
</organism>
<feature type="transmembrane region" description="Helical" evidence="1">
    <location>
        <begin position="199"/>
        <end position="220"/>
    </location>
</feature>
<feature type="transmembrane region" description="Helical" evidence="1">
    <location>
        <begin position="416"/>
        <end position="433"/>
    </location>
</feature>
<feature type="transmembrane region" description="Helical" evidence="1">
    <location>
        <begin position="232"/>
        <end position="258"/>
    </location>
</feature>
<protein>
    <submittedName>
        <fullName evidence="2">Putative membrane spanning protein</fullName>
    </submittedName>
</protein>
<comment type="caution">
    <text evidence="2">The sequence shown here is derived from an EMBL/GenBank/DDBJ whole genome shotgun (WGS) entry which is preliminary data.</text>
</comment>
<reference evidence="2 3" key="1">
    <citation type="journal article" date="2012" name="J. Bacteriol.">
        <title>Genome Sequence of the Lantibiotic Bacteriocin Producer Streptococcus salivarius Strain K12.</title>
        <authorList>
            <person name="Barretto C."/>
            <person name="Alvarez-Martin P."/>
            <person name="Foata F."/>
            <person name="Renault P."/>
            <person name="Berger B."/>
        </authorList>
    </citation>
    <scope>NUCLEOTIDE SEQUENCE [LARGE SCALE GENOMIC DNA]</scope>
    <source>
        <strain evidence="2 3">K12</strain>
    </source>
</reference>
<feature type="transmembrane region" description="Helical" evidence="1">
    <location>
        <begin position="25"/>
        <end position="46"/>
    </location>
</feature>
<dbReference type="Proteomes" id="UP000006983">
    <property type="component" value="Unassembled WGS sequence"/>
</dbReference>
<dbReference type="AlphaFoldDB" id="J7TVC3"/>
<keyword evidence="3" id="KW-1185">Reference proteome</keyword>
<feature type="transmembrane region" description="Helical" evidence="1">
    <location>
        <begin position="58"/>
        <end position="77"/>
    </location>
</feature>
<proteinExistence type="predicted"/>
<keyword evidence="1" id="KW-0472">Membrane</keyword>
<accession>J7TVC3</accession>
<feature type="transmembrane region" description="Helical" evidence="1">
    <location>
        <begin position="320"/>
        <end position="340"/>
    </location>
</feature>
<evidence type="ECO:0000256" key="1">
    <source>
        <dbReference type="SAM" id="Phobius"/>
    </source>
</evidence>